<dbReference type="EMBL" id="CR378668">
    <property type="protein sequence ID" value="CAG20161.1"/>
    <property type="molecule type" value="Genomic_DNA"/>
</dbReference>
<dbReference type="STRING" id="298386.PBPRA1754"/>
<accession>Q6LRB5</accession>
<evidence type="ECO:0000313" key="1">
    <source>
        <dbReference type="EMBL" id="CAG20161.1"/>
    </source>
</evidence>
<keyword evidence="2" id="KW-1185">Reference proteome</keyword>
<organism evidence="1 2">
    <name type="scientific">Photobacterium profundum (strain SS9)</name>
    <dbReference type="NCBI Taxonomy" id="298386"/>
    <lineage>
        <taxon>Bacteria</taxon>
        <taxon>Pseudomonadati</taxon>
        <taxon>Pseudomonadota</taxon>
        <taxon>Gammaproteobacteria</taxon>
        <taxon>Vibrionales</taxon>
        <taxon>Vibrionaceae</taxon>
        <taxon>Photobacterium</taxon>
    </lineage>
</organism>
<reference evidence="2" key="1">
    <citation type="journal article" date="2005" name="Science">
        <title>Life at depth: Photobacterium profundum genome sequence and expression analysis.</title>
        <authorList>
            <person name="Vezzi A."/>
            <person name="Campanaro S."/>
            <person name="D'Angelo M."/>
            <person name="Simonato F."/>
            <person name="Vitulo N."/>
            <person name="Lauro F.M."/>
            <person name="Cestaro A."/>
            <person name="Malacrida G."/>
            <person name="Simionati B."/>
            <person name="Cannata N."/>
            <person name="Romualdi C."/>
            <person name="Bartlett D.H."/>
            <person name="Valle G."/>
        </authorList>
    </citation>
    <scope>NUCLEOTIDE SEQUENCE [LARGE SCALE GENOMIC DNA]</scope>
    <source>
        <strain evidence="2">ATCC BAA-1253 / SS9</strain>
    </source>
</reference>
<protein>
    <submittedName>
        <fullName evidence="1">Uncharacterized protein</fullName>
    </submittedName>
</protein>
<name>Q6LRB5_PHOPR</name>
<gene>
    <name evidence="1" type="ordered locus">PBPRA1754</name>
</gene>
<dbReference type="HOGENOM" id="CLU_2345894_0_0_6"/>
<sequence>MRSYQDCSNVRRTPSILPAPKYCAANTPTAPLTPTITNKLKKKIRLPTPTAATCDSPSVETIITSTKPKMAKSIDCIETGIANRHVFCQNSLSAAAFQFCIFAPF</sequence>
<dbReference type="Proteomes" id="UP000000593">
    <property type="component" value="Chromosome 1"/>
</dbReference>
<dbReference type="KEGG" id="ppr:PBPRA1754"/>
<evidence type="ECO:0000313" key="2">
    <source>
        <dbReference type="Proteomes" id="UP000000593"/>
    </source>
</evidence>
<dbReference type="AlphaFoldDB" id="Q6LRB5"/>
<proteinExistence type="predicted"/>